<evidence type="ECO:0000313" key="3">
    <source>
        <dbReference type="Proteomes" id="UP001185092"/>
    </source>
</evidence>
<keyword evidence="1" id="KW-1133">Transmembrane helix</keyword>
<comment type="caution">
    <text evidence="2">The sequence shown here is derived from an EMBL/GenBank/DDBJ whole genome shotgun (WGS) entry which is preliminary data.</text>
</comment>
<reference evidence="2" key="1">
    <citation type="submission" date="2023-07" db="EMBL/GenBank/DDBJ databases">
        <title>Genomic Encyclopedia of Type Strains, Phase IV (KMG-IV): sequencing the most valuable type-strain genomes for metagenomic binning, comparative biology and taxonomic classification.</title>
        <authorList>
            <person name="Goeker M."/>
        </authorList>
    </citation>
    <scope>NUCLEOTIDE SEQUENCE</scope>
    <source>
        <strain evidence="2">DSM 26174</strain>
    </source>
</reference>
<organism evidence="2 3">
    <name type="scientific">Aureibacter tunicatorum</name>
    <dbReference type="NCBI Taxonomy" id="866807"/>
    <lineage>
        <taxon>Bacteria</taxon>
        <taxon>Pseudomonadati</taxon>
        <taxon>Bacteroidota</taxon>
        <taxon>Cytophagia</taxon>
        <taxon>Cytophagales</taxon>
        <taxon>Persicobacteraceae</taxon>
        <taxon>Aureibacter</taxon>
    </lineage>
</organism>
<keyword evidence="1" id="KW-0472">Membrane</keyword>
<protein>
    <submittedName>
        <fullName evidence="2">Fatty-acid desaturase</fullName>
    </submittedName>
</protein>
<name>A0AAE3XSQ0_9BACT</name>
<evidence type="ECO:0000256" key="1">
    <source>
        <dbReference type="SAM" id="Phobius"/>
    </source>
</evidence>
<dbReference type="RefSeq" id="WP_309941767.1">
    <property type="nucleotide sequence ID" value="NZ_AP025305.1"/>
</dbReference>
<gene>
    <name evidence="2" type="ORF">HNQ88_004262</name>
</gene>
<dbReference type="AlphaFoldDB" id="A0AAE3XSQ0"/>
<keyword evidence="3" id="KW-1185">Reference proteome</keyword>
<feature type="transmembrane region" description="Helical" evidence="1">
    <location>
        <begin position="7"/>
        <end position="25"/>
    </location>
</feature>
<dbReference type="Proteomes" id="UP001185092">
    <property type="component" value="Unassembled WGS sequence"/>
</dbReference>
<keyword evidence="1" id="KW-0812">Transmembrane</keyword>
<accession>A0AAE3XSQ0</accession>
<dbReference type="EMBL" id="JAVDQD010000006">
    <property type="protein sequence ID" value="MDR6241186.1"/>
    <property type="molecule type" value="Genomic_DNA"/>
</dbReference>
<evidence type="ECO:0000313" key="2">
    <source>
        <dbReference type="EMBL" id="MDR6241186.1"/>
    </source>
</evidence>
<proteinExistence type="predicted"/>
<sequence length="80" mass="9172">MDKIFEYYLIDWIGISLALLAVYLLGNKKKLGFIVFAISNIVWMYLGFVMMNSIGTAVGNSIFLIINIRGYINWQNETTN</sequence>